<accession>A0ABV3RJK2</accession>
<name>A0ABV3RJK2_9RHOB</name>
<keyword evidence="1" id="KW-1133">Transmembrane helix</keyword>
<evidence type="ECO:0000256" key="1">
    <source>
        <dbReference type="SAM" id="Phobius"/>
    </source>
</evidence>
<organism evidence="2 3">
    <name type="scientific">Sulfitobacter sediminis</name>
    <dbReference type="NCBI Taxonomy" id="3234186"/>
    <lineage>
        <taxon>Bacteria</taxon>
        <taxon>Pseudomonadati</taxon>
        <taxon>Pseudomonadota</taxon>
        <taxon>Alphaproteobacteria</taxon>
        <taxon>Rhodobacterales</taxon>
        <taxon>Roseobacteraceae</taxon>
        <taxon>Sulfitobacter</taxon>
    </lineage>
</organism>
<gene>
    <name evidence="2" type="ORF">AB2B41_04620</name>
</gene>
<sequence>MKHPNVIEHEAYLQNIERIAAPRKSRPYKEDRNDDIGTRLRTTAIMSVAAVVLLVLAGAPFSA</sequence>
<reference evidence="2 3" key="1">
    <citation type="submission" date="2024-07" db="EMBL/GenBank/DDBJ databases">
        <title>Marimonas sp.nov., isolated from tidal-flat sediment.</title>
        <authorList>
            <person name="Jayan J.N."/>
            <person name="Lee S.S."/>
        </authorList>
    </citation>
    <scope>NUCLEOTIDE SEQUENCE [LARGE SCALE GENOMIC DNA]</scope>
    <source>
        <strain evidence="2 3">MJW-29</strain>
    </source>
</reference>
<dbReference type="EMBL" id="JBFNXX010000003">
    <property type="protein sequence ID" value="MEW9918871.1"/>
    <property type="molecule type" value="Genomic_DNA"/>
</dbReference>
<keyword evidence="1" id="KW-0472">Membrane</keyword>
<comment type="caution">
    <text evidence="2">The sequence shown here is derived from an EMBL/GenBank/DDBJ whole genome shotgun (WGS) entry which is preliminary data.</text>
</comment>
<keyword evidence="1" id="KW-0812">Transmembrane</keyword>
<protein>
    <submittedName>
        <fullName evidence="2">Uncharacterized protein</fullName>
    </submittedName>
</protein>
<evidence type="ECO:0000313" key="3">
    <source>
        <dbReference type="Proteomes" id="UP001556098"/>
    </source>
</evidence>
<dbReference type="Proteomes" id="UP001556098">
    <property type="component" value="Unassembled WGS sequence"/>
</dbReference>
<proteinExistence type="predicted"/>
<keyword evidence="3" id="KW-1185">Reference proteome</keyword>
<dbReference type="RefSeq" id="WP_367876579.1">
    <property type="nucleotide sequence ID" value="NZ_JBFNXX010000003.1"/>
</dbReference>
<feature type="transmembrane region" description="Helical" evidence="1">
    <location>
        <begin position="42"/>
        <end position="61"/>
    </location>
</feature>
<evidence type="ECO:0000313" key="2">
    <source>
        <dbReference type="EMBL" id="MEW9918871.1"/>
    </source>
</evidence>